<dbReference type="SUPFAM" id="SSF53822">
    <property type="entry name" value="Periplasmic binding protein-like I"/>
    <property type="match status" value="1"/>
</dbReference>
<dbReference type="PANTHER" id="PTHR30146:SF148">
    <property type="entry name" value="HTH-TYPE TRANSCRIPTIONAL REPRESSOR PURR-RELATED"/>
    <property type="match status" value="1"/>
</dbReference>
<dbReference type="Proteomes" id="UP000239494">
    <property type="component" value="Unassembled WGS sequence"/>
</dbReference>
<dbReference type="EMBL" id="PVTF01000011">
    <property type="protein sequence ID" value="PRY36887.1"/>
    <property type="molecule type" value="Genomic_DNA"/>
</dbReference>
<evidence type="ECO:0000256" key="1">
    <source>
        <dbReference type="ARBA" id="ARBA00022491"/>
    </source>
</evidence>
<dbReference type="PANTHER" id="PTHR30146">
    <property type="entry name" value="LACI-RELATED TRANSCRIPTIONAL REPRESSOR"/>
    <property type="match status" value="1"/>
</dbReference>
<dbReference type="GO" id="GO:0003700">
    <property type="term" value="F:DNA-binding transcription factor activity"/>
    <property type="evidence" value="ECO:0007669"/>
    <property type="project" value="TreeGrafter"/>
</dbReference>
<name>A0A2T0STY9_9PSEU</name>
<dbReference type="SMART" id="SM00354">
    <property type="entry name" value="HTH_LACI"/>
    <property type="match status" value="1"/>
</dbReference>
<evidence type="ECO:0000313" key="6">
    <source>
        <dbReference type="EMBL" id="PRY36887.1"/>
    </source>
</evidence>
<dbReference type="InterPro" id="IPR000843">
    <property type="entry name" value="HTH_LacI"/>
</dbReference>
<keyword evidence="7" id="KW-1185">Reference proteome</keyword>
<dbReference type="SUPFAM" id="SSF47413">
    <property type="entry name" value="lambda repressor-like DNA-binding domains"/>
    <property type="match status" value="1"/>
</dbReference>
<keyword evidence="2" id="KW-0805">Transcription regulation</keyword>
<feature type="domain" description="HTH lacI-type" evidence="5">
    <location>
        <begin position="1"/>
        <end position="53"/>
    </location>
</feature>
<gene>
    <name evidence="6" type="ORF">CLV43_111259</name>
</gene>
<dbReference type="InterPro" id="IPR046335">
    <property type="entry name" value="LacI/GalR-like_sensor"/>
</dbReference>
<dbReference type="AlphaFoldDB" id="A0A2T0STY9"/>
<dbReference type="CDD" id="cd06267">
    <property type="entry name" value="PBP1_LacI_sugar_binding-like"/>
    <property type="match status" value="1"/>
</dbReference>
<accession>A0A2T0STY9</accession>
<keyword evidence="4" id="KW-0804">Transcription</keyword>
<sequence length="336" mass="36018">MADVALAAGVNKSTVSHVLNGTRIVSDSTRELVLEAISATGYRHNVVARSLATSTTMSLGLAISSAANPYFGDLIRAVEASASAAGYMLMLADTHDDADVERRVVEELLGRRTDGILLAPSVNAIDRALPYLESTGAPTVLIDRFVDAELDQVGSENTDATARLVEHLAEIGHRRIAMVCGLRGLPSTSERVDGFRRTVAALSLDDDPGLELDGGSDAARAEQVVHELFSGPARPSAVVVGNNAMTIGTMRALRRLDLRVPADVALVCYDDFEWADLFEPRLTAMEQDVARIGGIAVDLVVQRIRDPSRPARRQVLDPTFRHRDSCGCHLSGARPA</sequence>
<dbReference type="GO" id="GO:0000976">
    <property type="term" value="F:transcription cis-regulatory region binding"/>
    <property type="evidence" value="ECO:0007669"/>
    <property type="project" value="TreeGrafter"/>
</dbReference>
<organism evidence="6 7">
    <name type="scientific">Umezawaea tangerina</name>
    <dbReference type="NCBI Taxonomy" id="84725"/>
    <lineage>
        <taxon>Bacteria</taxon>
        <taxon>Bacillati</taxon>
        <taxon>Actinomycetota</taxon>
        <taxon>Actinomycetes</taxon>
        <taxon>Pseudonocardiales</taxon>
        <taxon>Pseudonocardiaceae</taxon>
        <taxon>Umezawaea</taxon>
    </lineage>
</organism>
<evidence type="ECO:0000256" key="3">
    <source>
        <dbReference type="ARBA" id="ARBA00023125"/>
    </source>
</evidence>
<evidence type="ECO:0000313" key="7">
    <source>
        <dbReference type="Proteomes" id="UP000239494"/>
    </source>
</evidence>
<keyword evidence="1" id="KW-0678">Repressor</keyword>
<dbReference type="InterPro" id="IPR010982">
    <property type="entry name" value="Lambda_DNA-bd_dom_sf"/>
</dbReference>
<evidence type="ECO:0000259" key="5">
    <source>
        <dbReference type="PROSITE" id="PS50932"/>
    </source>
</evidence>
<dbReference type="Pfam" id="PF13377">
    <property type="entry name" value="Peripla_BP_3"/>
    <property type="match status" value="1"/>
</dbReference>
<dbReference type="Gene3D" id="3.40.50.2300">
    <property type="match status" value="2"/>
</dbReference>
<dbReference type="PROSITE" id="PS50932">
    <property type="entry name" value="HTH_LACI_2"/>
    <property type="match status" value="1"/>
</dbReference>
<reference evidence="6 7" key="1">
    <citation type="submission" date="2018-03" db="EMBL/GenBank/DDBJ databases">
        <title>Genomic Encyclopedia of Archaeal and Bacterial Type Strains, Phase II (KMG-II): from individual species to whole genera.</title>
        <authorList>
            <person name="Goeker M."/>
        </authorList>
    </citation>
    <scope>NUCLEOTIDE SEQUENCE [LARGE SCALE GENOMIC DNA]</scope>
    <source>
        <strain evidence="6 7">DSM 44720</strain>
    </source>
</reference>
<dbReference type="Pfam" id="PF00356">
    <property type="entry name" value="LacI"/>
    <property type="match status" value="1"/>
</dbReference>
<keyword evidence="3" id="KW-0238">DNA-binding</keyword>
<proteinExistence type="predicted"/>
<evidence type="ECO:0000256" key="2">
    <source>
        <dbReference type="ARBA" id="ARBA00023015"/>
    </source>
</evidence>
<evidence type="ECO:0000256" key="4">
    <source>
        <dbReference type="ARBA" id="ARBA00023163"/>
    </source>
</evidence>
<dbReference type="CDD" id="cd01392">
    <property type="entry name" value="HTH_LacI"/>
    <property type="match status" value="1"/>
</dbReference>
<comment type="caution">
    <text evidence="6">The sequence shown here is derived from an EMBL/GenBank/DDBJ whole genome shotgun (WGS) entry which is preliminary data.</text>
</comment>
<protein>
    <submittedName>
        <fullName evidence="6">LacI family transcriptional regulator</fullName>
    </submittedName>
</protein>
<dbReference type="Gene3D" id="1.10.260.40">
    <property type="entry name" value="lambda repressor-like DNA-binding domains"/>
    <property type="match status" value="1"/>
</dbReference>
<dbReference type="InterPro" id="IPR028082">
    <property type="entry name" value="Peripla_BP_I"/>
</dbReference>